<protein>
    <submittedName>
        <fullName evidence="1">Uncharacterized protein</fullName>
    </submittedName>
</protein>
<sequence length="779" mass="89697">MAIINNKLERLQFYPFHAIDQEALEMLREATCTRPRSWKNSPFQTVQLLECFGDLTREKITTDVLTSPEIFPIFSRFCGALADPNFSNFPAKKRLNTCRELAAVIQAVRAKANISIPFKWDYTQLKQYEENWKRNPIPFDIARVAYWTGWPVHNRHGEVTYLRLPSIWNSHGEAFANMIHNGIRLYTEGTTADPHYLFNRMFNFLSKNSEKWPADTFQDPNTLYDFFYDFIEDEFKLDEKDASLPNRKKSWNKFIGMIYRMFIDSRKWATPYRYLPLSDAKAISGHHTHIRKTEDGIEVREKLITPIPLHLTERSAVQKLIFQIREDVRVIRSWAAEQSLAVVKRFQNRALLAKNANCLNPDDRSFYSENFVNNVAALFNNITYDVDLSKITPNAKRFKSIAIGAIELTRAIGVPNTRDIYPFQCLLILEHPSITNSFLERFDLYDKNGDLTGFISEGGKSYLSCELESKLISGLKGRKGEAKGRQKYELTETAAQVMREVITITMPARNYLRAIGDERWKKLFIASPNTINYPIISKIPRWNSTSLKSQYSWLLPLFHAHTELRGTALKKYLSSISPGTIRASRCVEEYLDTGSTRLMSEKLGHEVEDSFLLESYIPRVIANFIESNGVRTVQKIAICHALRDSPFLMEGAGFDNIEQLESFIRNHTLIDIPEYLARPDYHSDKTIEQTEEELLVRLSVTSLTALLSLEVAVSQAKDSRLVTLHASRWAKFTSLIVADIEEGINNSLKEKLKISRSYVDPSRMENLIYEPKGGFEFSS</sequence>
<name>A0AAU7F0Q1_9PSED</name>
<accession>A0AAU7F0Q1</accession>
<reference evidence="1" key="1">
    <citation type="submission" date="2024-05" db="EMBL/GenBank/DDBJ databases">
        <title>Draft genome sequence of Pseudomonas iranensis M7D1.</title>
        <authorList>
            <person name="Miller S.L."/>
            <person name="Nsubuga A."/>
            <person name="Lu N."/>
            <person name="King J."/>
            <person name="Shears P."/>
            <person name="Lawson P.A."/>
        </authorList>
    </citation>
    <scope>NUCLEOTIDE SEQUENCE</scope>
    <source>
        <strain evidence="1">M7D1</strain>
    </source>
</reference>
<dbReference type="AlphaFoldDB" id="A0AAU7F0Q1"/>
<organism evidence="1">
    <name type="scientific">Pseudomonas iranensis</name>
    <dbReference type="NCBI Taxonomy" id="2745503"/>
    <lineage>
        <taxon>Bacteria</taxon>
        <taxon>Pseudomonadati</taxon>
        <taxon>Pseudomonadota</taxon>
        <taxon>Gammaproteobacteria</taxon>
        <taxon>Pseudomonadales</taxon>
        <taxon>Pseudomonadaceae</taxon>
        <taxon>Pseudomonas</taxon>
    </lineage>
</organism>
<gene>
    <name evidence="1" type="ORF">ABHN08_05755</name>
</gene>
<proteinExistence type="predicted"/>
<dbReference type="EMBL" id="CP157354">
    <property type="protein sequence ID" value="XBL97471.1"/>
    <property type="molecule type" value="Genomic_DNA"/>
</dbReference>
<evidence type="ECO:0000313" key="1">
    <source>
        <dbReference type="EMBL" id="XBL97471.1"/>
    </source>
</evidence>